<evidence type="ECO:0000256" key="2">
    <source>
        <dbReference type="ARBA" id="ARBA00004948"/>
    </source>
</evidence>
<evidence type="ECO:0000256" key="8">
    <source>
        <dbReference type="ARBA" id="ARBA00039101"/>
    </source>
</evidence>
<evidence type="ECO:0000256" key="4">
    <source>
        <dbReference type="ARBA" id="ARBA00022630"/>
    </source>
</evidence>
<dbReference type="Proteomes" id="UP000626026">
    <property type="component" value="Unassembled WGS sequence"/>
</dbReference>
<dbReference type="Gene3D" id="3.30.9.10">
    <property type="entry name" value="D-Amino Acid Oxidase, subunit A, domain 2"/>
    <property type="match status" value="1"/>
</dbReference>
<comment type="caution">
    <text evidence="12">The sequence shown here is derived from an EMBL/GenBank/DDBJ whole genome shotgun (WGS) entry which is preliminary data.</text>
</comment>
<evidence type="ECO:0000313" key="13">
    <source>
        <dbReference type="Proteomes" id="UP000626026"/>
    </source>
</evidence>
<dbReference type="SUPFAM" id="SSF51971">
    <property type="entry name" value="Nucleotide-binding domain"/>
    <property type="match status" value="1"/>
</dbReference>
<keyword evidence="13" id="KW-1185">Reference proteome</keyword>
<comment type="similarity">
    <text evidence="3">Belongs to the DAMOX/DASOX family.</text>
</comment>
<dbReference type="RefSeq" id="WP_187782779.1">
    <property type="nucleotide sequence ID" value="NZ_JACTVA010000002.1"/>
</dbReference>
<accession>A0ABR7RGB5</accession>
<evidence type="ECO:0000256" key="6">
    <source>
        <dbReference type="ARBA" id="ARBA00022977"/>
    </source>
</evidence>
<gene>
    <name evidence="12" type="primary">thiO</name>
    <name evidence="12" type="ORF">IBL26_02085</name>
</gene>
<proteinExistence type="inferred from homology"/>
<sequence>MQWLPEHAPRVLVIGAGVSGLVTATVLAGRGAKVSLIHRPETRTRASHFAGGMLAPWCEAADAPPRLAQDAASAIDWWSGHFAGTQRHGSLVVAPRRDREELARFARRTSHHTALDAAAIAALEPDLEGRFDQGLHFAEEAHLDPRKALEALSEGLRQQGVSLRDCDADEARFGDYDRVVDCRGHAAAQDWRDLRGVRGEMLLLRCPDISLSRPVRLLHPRIPLYIVPRGNHCFMVGATMIESSDRRAITARSTMDLLNAAYTLHPAFAEAEILEAGANIRPALPDNMPALKDEGQVLRLNGMYRHGFLLAPHLANQAADILLHRHTHHREVSA</sequence>
<dbReference type="NCBIfam" id="TIGR02352">
    <property type="entry name" value="thiamin_ThiO"/>
    <property type="match status" value="1"/>
</dbReference>
<comment type="catalytic activity">
    <reaction evidence="10">
        <text>a D-alpha-amino acid + O2 + H2O = a 2-oxocarboxylate + H2O2 + NH4(+)</text>
        <dbReference type="Rhea" id="RHEA:21816"/>
        <dbReference type="ChEBI" id="CHEBI:15377"/>
        <dbReference type="ChEBI" id="CHEBI:15379"/>
        <dbReference type="ChEBI" id="CHEBI:16240"/>
        <dbReference type="ChEBI" id="CHEBI:28938"/>
        <dbReference type="ChEBI" id="CHEBI:35179"/>
        <dbReference type="ChEBI" id="CHEBI:59871"/>
        <dbReference type="EC" id="1.4.3.3"/>
    </reaction>
    <physiologicalReaction direction="left-to-right" evidence="10">
        <dbReference type="Rhea" id="RHEA:21817"/>
    </physiologicalReaction>
</comment>
<organism evidence="12 13">
    <name type="scientific">Teichococcus aerophilus</name>
    <dbReference type="NCBI Taxonomy" id="1224513"/>
    <lineage>
        <taxon>Bacteria</taxon>
        <taxon>Pseudomonadati</taxon>
        <taxon>Pseudomonadota</taxon>
        <taxon>Alphaproteobacteria</taxon>
        <taxon>Acetobacterales</taxon>
        <taxon>Roseomonadaceae</taxon>
        <taxon>Roseomonas</taxon>
    </lineage>
</organism>
<dbReference type="PRINTS" id="PR00411">
    <property type="entry name" value="PNDRDTASEI"/>
</dbReference>
<comment type="cofactor">
    <cofactor evidence="1">
        <name>FAD</name>
        <dbReference type="ChEBI" id="CHEBI:57692"/>
    </cofactor>
</comment>
<evidence type="ECO:0000256" key="7">
    <source>
        <dbReference type="ARBA" id="ARBA00023002"/>
    </source>
</evidence>
<evidence type="ECO:0000256" key="9">
    <source>
        <dbReference type="ARBA" id="ARBA00039751"/>
    </source>
</evidence>
<dbReference type="GO" id="GO:0043799">
    <property type="term" value="F:glycine oxidase activity"/>
    <property type="evidence" value="ECO:0007669"/>
    <property type="project" value="UniProtKB-EC"/>
</dbReference>
<evidence type="ECO:0000256" key="10">
    <source>
        <dbReference type="ARBA" id="ARBA00049547"/>
    </source>
</evidence>
<dbReference type="EC" id="1.4.3.3" evidence="8"/>
<evidence type="ECO:0000259" key="11">
    <source>
        <dbReference type="Pfam" id="PF01266"/>
    </source>
</evidence>
<dbReference type="InterPro" id="IPR006076">
    <property type="entry name" value="FAD-dep_OxRdtase"/>
</dbReference>
<reference evidence="12 13" key="1">
    <citation type="journal article" date="2013" name="Int. J. Syst. Evol. Microbiol.">
        <title>Roseomonas aerophila sp. nov., isolated from air.</title>
        <authorList>
            <person name="Kim S.J."/>
            <person name="Weon H.Y."/>
            <person name="Ahn J.H."/>
            <person name="Hong S.B."/>
            <person name="Seok S.J."/>
            <person name="Whang K.S."/>
            <person name="Kwon S.W."/>
        </authorList>
    </citation>
    <scope>NUCLEOTIDE SEQUENCE [LARGE SCALE GENOMIC DNA]</scope>
    <source>
        <strain evidence="12 13">NBRC 108923</strain>
    </source>
</reference>
<protein>
    <recommendedName>
        <fullName evidence="9">D-amino-acid oxidase</fullName>
        <ecNumber evidence="8">1.4.3.3</ecNumber>
    </recommendedName>
</protein>
<dbReference type="PANTHER" id="PTHR11530">
    <property type="entry name" value="D-AMINO ACID OXIDASE"/>
    <property type="match status" value="1"/>
</dbReference>
<dbReference type="SUPFAM" id="SSF54373">
    <property type="entry name" value="FAD-linked reductases, C-terminal domain"/>
    <property type="match status" value="1"/>
</dbReference>
<keyword evidence="6" id="KW-0784">Thiamine biosynthesis</keyword>
<keyword evidence="4" id="KW-0285">Flavoprotein</keyword>
<dbReference type="EMBL" id="JACTVA010000002">
    <property type="protein sequence ID" value="MBC9205611.1"/>
    <property type="molecule type" value="Genomic_DNA"/>
</dbReference>
<keyword evidence="7 12" id="KW-0560">Oxidoreductase</keyword>
<dbReference type="Gene3D" id="3.50.50.60">
    <property type="entry name" value="FAD/NAD(P)-binding domain"/>
    <property type="match status" value="1"/>
</dbReference>
<evidence type="ECO:0000256" key="3">
    <source>
        <dbReference type="ARBA" id="ARBA00006730"/>
    </source>
</evidence>
<name>A0ABR7RGB5_9PROT</name>
<evidence type="ECO:0000256" key="5">
    <source>
        <dbReference type="ARBA" id="ARBA00022827"/>
    </source>
</evidence>
<dbReference type="InterPro" id="IPR012727">
    <property type="entry name" value="Gly_oxidase_ThiO"/>
</dbReference>
<comment type="pathway">
    <text evidence="2">Cofactor biosynthesis; thiamine diphosphate biosynthesis.</text>
</comment>
<evidence type="ECO:0000313" key="12">
    <source>
        <dbReference type="EMBL" id="MBC9205611.1"/>
    </source>
</evidence>
<dbReference type="InterPro" id="IPR036188">
    <property type="entry name" value="FAD/NAD-bd_sf"/>
</dbReference>
<evidence type="ECO:0000256" key="1">
    <source>
        <dbReference type="ARBA" id="ARBA00001974"/>
    </source>
</evidence>
<feature type="domain" description="FAD dependent oxidoreductase" evidence="11">
    <location>
        <begin position="10"/>
        <end position="320"/>
    </location>
</feature>
<keyword evidence="5" id="KW-0274">FAD</keyword>
<dbReference type="Pfam" id="PF01266">
    <property type="entry name" value="DAO"/>
    <property type="match status" value="1"/>
</dbReference>
<dbReference type="PANTHER" id="PTHR11530:SF11">
    <property type="entry name" value="D-ASPARTATE OXIDASE"/>
    <property type="match status" value="1"/>
</dbReference>
<dbReference type="InterPro" id="IPR023209">
    <property type="entry name" value="DAO"/>
</dbReference>